<evidence type="ECO:0000256" key="4">
    <source>
        <dbReference type="ARBA" id="ARBA00022737"/>
    </source>
</evidence>
<feature type="domain" description="Mediator of RNA polymerase II transcription subunit 14 RM5" evidence="17">
    <location>
        <begin position="678"/>
        <end position="766"/>
    </location>
</feature>
<feature type="compositionally biased region" description="Basic and acidic residues" evidence="11">
    <location>
        <begin position="980"/>
        <end position="991"/>
    </location>
</feature>
<evidence type="ECO:0000256" key="3">
    <source>
        <dbReference type="ARBA" id="ARBA00019619"/>
    </source>
</evidence>
<dbReference type="PANTHER" id="PTHR12809">
    <property type="entry name" value="MEDIATOR COMPLEX SUBUNIT"/>
    <property type="match status" value="1"/>
</dbReference>
<feature type="region of interest" description="Disordered" evidence="11">
    <location>
        <begin position="1"/>
        <end position="28"/>
    </location>
</feature>
<feature type="compositionally biased region" description="Pro residues" evidence="11">
    <location>
        <begin position="1170"/>
        <end position="1183"/>
    </location>
</feature>
<dbReference type="Pfam" id="PF25067">
    <property type="entry name" value="RM5_Med14"/>
    <property type="match status" value="1"/>
</dbReference>
<dbReference type="Pfam" id="PF25065">
    <property type="entry name" value="RM3_Med14"/>
    <property type="match status" value="1"/>
</dbReference>
<dbReference type="InterPro" id="IPR013947">
    <property type="entry name" value="Mediator_Med14"/>
</dbReference>
<dbReference type="Pfam" id="PF08638">
    <property type="entry name" value="Med14"/>
    <property type="match status" value="1"/>
</dbReference>
<dbReference type="Proteomes" id="UP000820818">
    <property type="component" value="Linkage Group LG5"/>
</dbReference>
<dbReference type="InterPro" id="IPR056878">
    <property type="entry name" value="RM5_Med14"/>
</dbReference>
<protein>
    <recommendedName>
        <fullName evidence="3 10">Mediator of RNA polymerase II transcription subunit 14</fullName>
    </recommendedName>
    <alternativeName>
        <fullName evidence="9 10">Mediator complex subunit 14</fullName>
    </alternativeName>
</protein>
<keyword evidence="8 10" id="KW-0539">Nucleus</keyword>
<evidence type="ECO:0000259" key="14">
    <source>
        <dbReference type="Pfam" id="PF22983"/>
    </source>
</evidence>
<evidence type="ECO:0000259" key="15">
    <source>
        <dbReference type="Pfam" id="PF22984"/>
    </source>
</evidence>
<feature type="compositionally biased region" description="Low complexity" evidence="11">
    <location>
        <begin position="1068"/>
        <end position="1083"/>
    </location>
</feature>
<comment type="caution">
    <text evidence="19">The sequence shown here is derived from an EMBL/GenBank/DDBJ whole genome shotgun (WGS) entry which is preliminary data.</text>
</comment>
<accession>A0AAD5LAL1</accession>
<evidence type="ECO:0000256" key="7">
    <source>
        <dbReference type="ARBA" id="ARBA00023163"/>
    </source>
</evidence>
<feature type="region of interest" description="Disordered" evidence="11">
    <location>
        <begin position="614"/>
        <end position="641"/>
    </location>
</feature>
<evidence type="ECO:0000313" key="20">
    <source>
        <dbReference type="Proteomes" id="UP000820818"/>
    </source>
</evidence>
<organism evidence="19 20">
    <name type="scientific">Daphnia sinensis</name>
    <dbReference type="NCBI Taxonomy" id="1820382"/>
    <lineage>
        <taxon>Eukaryota</taxon>
        <taxon>Metazoa</taxon>
        <taxon>Ecdysozoa</taxon>
        <taxon>Arthropoda</taxon>
        <taxon>Crustacea</taxon>
        <taxon>Branchiopoda</taxon>
        <taxon>Diplostraca</taxon>
        <taxon>Cladocera</taxon>
        <taxon>Anomopoda</taxon>
        <taxon>Daphniidae</taxon>
        <taxon>Daphnia</taxon>
        <taxon>Daphnia similis group</taxon>
    </lineage>
</organism>
<feature type="domain" description="Mediator complex subunit MED14 N-terminal" evidence="12">
    <location>
        <begin position="36"/>
        <end position="224"/>
    </location>
</feature>
<feature type="compositionally biased region" description="Low complexity" evidence="11">
    <location>
        <begin position="1184"/>
        <end position="1200"/>
    </location>
</feature>
<comment type="function">
    <text evidence="10">Component of the Mediator complex, a coactivator involved in the regulated transcription of nearly all RNA polymerase II-dependent genes. Mediator functions as a bridge to convey information from gene-specific regulatory proteins to the basal RNA polymerase II transcription machinery. Mediator is recruited to promoters by direct interactions with regulatory proteins and serves as a scaffold for the assembly of a functional preinitiation complex with RNA polymerase II and the general transcription factors.</text>
</comment>
<dbReference type="GO" id="GO:0070847">
    <property type="term" value="C:core mediator complex"/>
    <property type="evidence" value="ECO:0007669"/>
    <property type="project" value="TreeGrafter"/>
</dbReference>
<keyword evidence="7 10" id="KW-0804">Transcription</keyword>
<evidence type="ECO:0000256" key="1">
    <source>
        <dbReference type="ARBA" id="ARBA00004123"/>
    </source>
</evidence>
<gene>
    <name evidence="19" type="ORF">GHT06_015502</name>
</gene>
<evidence type="ECO:0000256" key="9">
    <source>
        <dbReference type="ARBA" id="ARBA00032007"/>
    </source>
</evidence>
<dbReference type="InterPro" id="IPR056877">
    <property type="entry name" value="Med14_C"/>
</dbReference>
<dbReference type="InterPro" id="IPR056879">
    <property type="entry name" value="RM3_Med14"/>
</dbReference>
<evidence type="ECO:0000256" key="6">
    <source>
        <dbReference type="ARBA" id="ARBA00023159"/>
    </source>
</evidence>
<evidence type="ECO:0000259" key="12">
    <source>
        <dbReference type="Pfam" id="PF08638"/>
    </source>
</evidence>
<dbReference type="InterPro" id="IPR055113">
    <property type="entry name" value="Med14_RM2"/>
</dbReference>
<dbReference type="InterPro" id="IPR055122">
    <property type="entry name" value="Med14_N"/>
</dbReference>
<feature type="compositionally biased region" description="Polar residues" evidence="11">
    <location>
        <begin position="1055"/>
        <end position="1065"/>
    </location>
</feature>
<evidence type="ECO:0000313" key="19">
    <source>
        <dbReference type="EMBL" id="KAI9558713.1"/>
    </source>
</evidence>
<dbReference type="Pfam" id="PF22981">
    <property type="entry name" value="RM2_Med14"/>
    <property type="match status" value="1"/>
</dbReference>
<feature type="domain" description="Mediator of RNA polymerase II transcription subunit 14 RM6" evidence="15">
    <location>
        <begin position="804"/>
        <end position="867"/>
    </location>
</feature>
<feature type="compositionally biased region" description="Polar residues" evidence="11">
    <location>
        <begin position="1035"/>
        <end position="1047"/>
    </location>
</feature>
<dbReference type="PANTHER" id="PTHR12809:SF2">
    <property type="entry name" value="MEDIATOR OF RNA POLYMERASE II TRANSCRIPTION SUBUNIT 14"/>
    <property type="match status" value="1"/>
</dbReference>
<keyword evidence="4" id="KW-0677">Repeat</keyword>
<dbReference type="Pfam" id="PF25069">
    <property type="entry name" value="Med14_C"/>
    <property type="match status" value="1"/>
</dbReference>
<feature type="domain" description="Mediator of RNA polymerase II transcription subunit 14 RM2" evidence="13">
    <location>
        <begin position="303"/>
        <end position="387"/>
    </location>
</feature>
<evidence type="ECO:0000256" key="11">
    <source>
        <dbReference type="SAM" id="MobiDB-lite"/>
    </source>
</evidence>
<evidence type="ECO:0000256" key="2">
    <source>
        <dbReference type="ARBA" id="ARBA00007813"/>
    </source>
</evidence>
<dbReference type="GO" id="GO:0006357">
    <property type="term" value="P:regulation of transcription by RNA polymerase II"/>
    <property type="evidence" value="ECO:0007669"/>
    <property type="project" value="InterPro"/>
</dbReference>
<evidence type="ECO:0000259" key="16">
    <source>
        <dbReference type="Pfam" id="PF25065"/>
    </source>
</evidence>
<reference evidence="19 20" key="1">
    <citation type="submission" date="2022-05" db="EMBL/GenBank/DDBJ databases">
        <title>A multi-omics perspective on studying reproductive biology in Daphnia sinensis.</title>
        <authorList>
            <person name="Jia J."/>
        </authorList>
    </citation>
    <scope>NUCLEOTIDE SEQUENCE [LARGE SCALE GENOMIC DNA]</scope>
    <source>
        <strain evidence="19 20">WSL</strain>
    </source>
</reference>
<feature type="domain" description="Mediator of RNA polymerase II transcription subunit 14 RM3" evidence="16">
    <location>
        <begin position="390"/>
        <end position="501"/>
    </location>
</feature>
<name>A0AAD5LAL1_9CRUS</name>
<keyword evidence="20" id="KW-1185">Reference proteome</keyword>
<evidence type="ECO:0000259" key="17">
    <source>
        <dbReference type="Pfam" id="PF25067"/>
    </source>
</evidence>
<dbReference type="EMBL" id="WJBH02000005">
    <property type="protein sequence ID" value="KAI9558713.1"/>
    <property type="molecule type" value="Genomic_DNA"/>
</dbReference>
<dbReference type="GO" id="GO:0003712">
    <property type="term" value="F:transcription coregulator activity"/>
    <property type="evidence" value="ECO:0007669"/>
    <property type="project" value="UniProtKB-UniRule"/>
</dbReference>
<evidence type="ECO:0000259" key="18">
    <source>
        <dbReference type="Pfam" id="PF25069"/>
    </source>
</evidence>
<dbReference type="Pfam" id="PF22983">
    <property type="entry name" value="RM8_Med14"/>
    <property type="match status" value="1"/>
</dbReference>
<evidence type="ECO:0000256" key="5">
    <source>
        <dbReference type="ARBA" id="ARBA00023015"/>
    </source>
</evidence>
<proteinExistence type="inferred from homology"/>
<evidence type="ECO:0000256" key="8">
    <source>
        <dbReference type="ARBA" id="ARBA00023242"/>
    </source>
</evidence>
<comment type="similarity">
    <text evidence="2 10">Belongs to the Mediator complex subunit 14 family.</text>
</comment>
<dbReference type="InterPro" id="IPR055114">
    <property type="entry name" value="Med14_RM6"/>
</dbReference>
<evidence type="ECO:0000256" key="10">
    <source>
        <dbReference type="RuleBase" id="RU365082"/>
    </source>
</evidence>
<evidence type="ECO:0000259" key="13">
    <source>
        <dbReference type="Pfam" id="PF22981"/>
    </source>
</evidence>
<sequence>MAPIPQPSPLEGHQMAGAMVPAGQGGGGGGGPGGSISLALLIDFIIQRTYHELSVLAELLPRKTDMERKIEIYQFASRTRQLFVRLLALVKWAASVSKVDKSANIMAFLDKQSMIFIETADALSRMARETLVHARLPNFHLPAAVEVLTIGTYSRLPLVIRDKIIPPDPITAVEKKNTLMRLSQVIEYRLATTTLPMQMRKNKIENGRVKFTVDHEFEASLTLMGDGPTVPWSLLDINILVEDKETGDGKSLVHPFQVRFIHELLQSRLRDCDNPLLELYTVLHTFSQSLQLEVLYSQTKRLCQERLGDLIRIEQYTEGRSLTISYWKDLASRELKSDLGYRLTAQVCTSHSGGTDVIGKPLQILHNPPLSTKDSEMAEQSIRSDQLSLEKLLTHTIYMRTRTRLLELKVELQPKLGHQQTDCVVQGSPPVLHLPILSPCLRSEQLLITVDTRTGSLQAHIPQDDPPASLMSELQNTLNSDKSRFEAAIAELRFWITQRRCQKTLQHLPVSVYDKLPLMYPADSPMSRLGKHKFFLRLHKHPNSWVVVEFKEKAKDIDYVCHLVVVKPVPIEENVSTDETSIELPKMYYKVMEVNELDMFLLTHGPCTALESQEVVGTKRKTGSASGPQEAARDSTPGPCKRSKHPAYLLPDLSHVVALCDERIPFASLASQLTKREILHQGLTVEALGAGLSLKLVSLPPVEGVSREALSDLNRRLLTATIRMQVKGSRAWMLEFLFHGSPLVSVSPTEQGSRFPVYLSYDVTTVDDAGRTVDAILQDWAHIANLYAAIRSLAHVMQLKEERQHFSVKSYNFKKLILGYGPNRMATAAVTWKSHERRFHLGLGCSGQLGSNPHSPLREQLEFFLNKERSCGYLARVLHETYEPLASLAKLPSTLQLGLLSTKPPIPVQTFTVMAHSPTHLRLAYCNLYCLDIHLQSDGQVSIRDGAFSVFDKSKVIEEFGPTQGLKAFLSKYVDETALSRRRSQSEDDHPPSPITMEHTNEPSHFLGHSRSTGAAGASPAGQQRGDLAGLRFQTPLTPSGTSNPHTPASPHMGNISQQQVQPQAQHGFGSSPATSSFSLASPPSLPQGGGVNPSPSMLPHPSPVGPGSAFGIASSPLPNPLHAPSPAGMLPTPSPNPAGMSGGAHNIESSPFPPQSLASPAPNTWPGSPGMPRPSPARPGGPPSAAASHHSPHGGHSSAAGGGFGGSFVSRVLPQRSWAGAVPTILTHEAFDVLCTPSTLPGEMDETFSAGGMMAPLERFLGCISMRRSLQRIIQDSQDCPSALPITEPGVIAFRCESLHGRVTVNPIHMQSLQLKLSPSGPEYREQWTMEDFQILERFFEVRVMAIPFKPMAVHAFCRLLNAPHHILRDLVQLMKLELMPNAFGQQTFKWSVQFCLTVPPSAPSIVPIGASSVLTARNKMLFFLYIRRLGMLPEAEGASLVLPLVYDSINNVTQLAERRDAAAGNMGGLGPVAQTASMMLKRFGECSHIMGLQPGECSIYLAVRNLLANLTLPNEPQAMAVGPGNNGVELQQQPNQMVPMGLGSGPGMANMGPGTPINPMQMQAGPMSMGGGLPQQVQTQGQVSMPIHSPYGQAPMSANPMTPVMSMPINNTIGPTMGQGGTGNMQMQ</sequence>
<dbReference type="GO" id="GO:0016592">
    <property type="term" value="C:mediator complex"/>
    <property type="evidence" value="ECO:0007669"/>
    <property type="project" value="UniProtKB-UniRule"/>
</dbReference>
<dbReference type="InterPro" id="IPR055107">
    <property type="entry name" value="Med14_RM8"/>
</dbReference>
<keyword evidence="6 10" id="KW-0010">Activator</keyword>
<comment type="subcellular location">
    <subcellularLocation>
        <location evidence="1 10">Nucleus</location>
    </subcellularLocation>
</comment>
<dbReference type="Pfam" id="PF22984">
    <property type="entry name" value="RM6_Med14"/>
    <property type="match status" value="1"/>
</dbReference>
<comment type="subunit">
    <text evidence="10">Component of the Mediator complex.</text>
</comment>
<feature type="domain" description="Mediator of RNA polymerase II transcription subunit 14 RM8" evidence="14">
    <location>
        <begin position="1271"/>
        <end position="1346"/>
    </location>
</feature>
<keyword evidence="5 10" id="KW-0805">Transcription regulation</keyword>
<feature type="domain" description="Mediator of RNA polymerase II transcription subunit 14 C-terminal" evidence="18">
    <location>
        <begin position="1362"/>
        <end position="1515"/>
    </location>
</feature>
<feature type="region of interest" description="Disordered" evidence="11">
    <location>
        <begin position="980"/>
        <end position="1203"/>
    </location>
</feature>